<dbReference type="STRING" id="4155.A0A022Q1X7"/>
<reference evidence="1 2" key="1">
    <citation type="journal article" date="2013" name="Proc. Natl. Acad. Sci. U.S.A.">
        <title>Fine-scale variation in meiotic recombination in Mimulus inferred from population shotgun sequencing.</title>
        <authorList>
            <person name="Hellsten U."/>
            <person name="Wright K.M."/>
            <person name="Jenkins J."/>
            <person name="Shu S."/>
            <person name="Yuan Y."/>
            <person name="Wessler S.R."/>
            <person name="Schmutz J."/>
            <person name="Willis J.H."/>
            <person name="Rokhsar D.S."/>
        </authorList>
    </citation>
    <scope>NUCLEOTIDE SEQUENCE [LARGE SCALE GENOMIC DNA]</scope>
    <source>
        <strain evidence="2">cv. DUN x IM62</strain>
    </source>
</reference>
<organism evidence="1 2">
    <name type="scientific">Erythranthe guttata</name>
    <name type="common">Yellow monkey flower</name>
    <name type="synonym">Mimulus guttatus</name>
    <dbReference type="NCBI Taxonomy" id="4155"/>
    <lineage>
        <taxon>Eukaryota</taxon>
        <taxon>Viridiplantae</taxon>
        <taxon>Streptophyta</taxon>
        <taxon>Embryophyta</taxon>
        <taxon>Tracheophyta</taxon>
        <taxon>Spermatophyta</taxon>
        <taxon>Magnoliopsida</taxon>
        <taxon>eudicotyledons</taxon>
        <taxon>Gunneridae</taxon>
        <taxon>Pentapetalae</taxon>
        <taxon>asterids</taxon>
        <taxon>lamiids</taxon>
        <taxon>Lamiales</taxon>
        <taxon>Phrymaceae</taxon>
        <taxon>Erythranthe</taxon>
    </lineage>
</organism>
<protein>
    <submittedName>
        <fullName evidence="1">Uncharacterized protein</fullName>
    </submittedName>
</protein>
<gene>
    <name evidence="1" type="ORF">MIMGU_mgv11b023408mg</name>
</gene>
<sequence length="61" mass="7296">MIVEESLAIRISPEGDLRVYLKGLLKYDDVPEYVEQHPFGQRPIDEQHVSWTFYRQLIFET</sequence>
<dbReference type="AlphaFoldDB" id="A0A022Q1X7"/>
<evidence type="ECO:0000313" key="2">
    <source>
        <dbReference type="Proteomes" id="UP000030748"/>
    </source>
</evidence>
<proteinExistence type="predicted"/>
<dbReference type="EMBL" id="KI632278">
    <property type="protein sequence ID" value="EYU20495.1"/>
    <property type="molecule type" value="Genomic_DNA"/>
</dbReference>
<evidence type="ECO:0000313" key="1">
    <source>
        <dbReference type="EMBL" id="EYU20495.1"/>
    </source>
</evidence>
<dbReference type="Proteomes" id="UP000030748">
    <property type="component" value="Unassembled WGS sequence"/>
</dbReference>
<name>A0A022Q1X7_ERYGU</name>
<accession>A0A022Q1X7</accession>
<keyword evidence="2" id="KW-1185">Reference proteome</keyword>